<comment type="caution">
    <text evidence="3">The sequence shown here is derived from an EMBL/GenBank/DDBJ whole genome shotgun (WGS) entry which is preliminary data.</text>
</comment>
<reference evidence="3 4" key="1">
    <citation type="submission" date="2018-12" db="EMBL/GenBank/DDBJ databases">
        <title>Pseudomonas aeruginosa Diversity Panel.</title>
        <authorList>
            <person name="Snesrud E."/>
            <person name="Mcgann P."/>
        </authorList>
    </citation>
    <scope>NUCLEOTIDE SEQUENCE [LARGE SCALE GENOMIC DNA]</scope>
    <source>
        <strain evidence="3 4">MRSN6241</strain>
    </source>
</reference>
<proteinExistence type="predicted"/>
<dbReference type="Gene3D" id="2.30.30.320">
    <property type="entry name" value="DUF1653-like domain"/>
    <property type="match status" value="1"/>
</dbReference>
<organism evidence="3 4">
    <name type="scientific">Pseudomonas aeruginosa</name>
    <dbReference type="NCBI Taxonomy" id="287"/>
    <lineage>
        <taxon>Bacteria</taxon>
        <taxon>Pseudomonadati</taxon>
        <taxon>Pseudomonadota</taxon>
        <taxon>Gammaproteobacteria</taxon>
        <taxon>Pseudomonadales</taxon>
        <taxon>Pseudomonadaceae</taxon>
        <taxon>Pseudomonas</taxon>
    </lineage>
</organism>
<sequence length="124" mass="14141">MTLRSSEFAYCAIRAYTGLLYVGIVPTFFDFRDKVRNMDLQAGLYRHYKGQNYRVLGVARHSETEEALVIYQALYGEFGLWVRPLEMFTEAVEVDGEWVPRFVLVSPEADPLGLQKAPGGEDRA</sequence>
<keyword evidence="1" id="KW-0812">Transmembrane</keyword>
<accession>A0ABD7K3R9</accession>
<feature type="domain" description="DUF1653" evidence="2">
    <location>
        <begin position="43"/>
        <end position="102"/>
    </location>
</feature>
<evidence type="ECO:0000256" key="1">
    <source>
        <dbReference type="SAM" id="Phobius"/>
    </source>
</evidence>
<evidence type="ECO:0000259" key="2">
    <source>
        <dbReference type="Pfam" id="PF07866"/>
    </source>
</evidence>
<dbReference type="InterPro" id="IPR023387">
    <property type="entry name" value="DUF1653-like_dom"/>
</dbReference>
<keyword evidence="1" id="KW-1133">Transmembrane helix</keyword>
<dbReference type="Pfam" id="PF07866">
    <property type="entry name" value="DUF1653"/>
    <property type="match status" value="1"/>
</dbReference>
<dbReference type="AlphaFoldDB" id="A0ABD7K3R9"/>
<dbReference type="EMBL" id="RXTL01000018">
    <property type="protein sequence ID" value="RTS47186.1"/>
    <property type="molecule type" value="Genomic_DNA"/>
</dbReference>
<protein>
    <submittedName>
        <fullName evidence="3">DUF1653 domain-containing protein</fullName>
    </submittedName>
</protein>
<keyword evidence="1" id="KW-0472">Membrane</keyword>
<evidence type="ECO:0000313" key="3">
    <source>
        <dbReference type="EMBL" id="RTS47186.1"/>
    </source>
</evidence>
<feature type="transmembrane region" description="Helical" evidence="1">
    <location>
        <begin position="12"/>
        <end position="31"/>
    </location>
</feature>
<gene>
    <name evidence="3" type="ORF">DY940_12935</name>
</gene>
<evidence type="ECO:0000313" key="4">
    <source>
        <dbReference type="Proteomes" id="UP000276985"/>
    </source>
</evidence>
<name>A0ABD7K3R9_PSEAI</name>
<dbReference type="InterPro" id="IPR037135">
    <property type="entry name" value="DUF1653-like_dom_sf"/>
</dbReference>
<dbReference type="Proteomes" id="UP000276985">
    <property type="component" value="Unassembled WGS sequence"/>
</dbReference>